<dbReference type="RefSeq" id="WP_197965301.1">
    <property type="nucleotide sequence ID" value="NZ_JACEGD010000005.1"/>
</dbReference>
<name>A0ABS0NXK9_9BRAD</name>
<gene>
    <name evidence="1" type="ORF">H1B27_05545</name>
</gene>
<dbReference type="EMBL" id="JACEGD010000005">
    <property type="protein sequence ID" value="MBH5385747.1"/>
    <property type="molecule type" value="Genomic_DNA"/>
</dbReference>
<organism evidence="1 2">
    <name type="scientific">Bradyrhizobium diversitatis</name>
    <dbReference type="NCBI Taxonomy" id="2755406"/>
    <lineage>
        <taxon>Bacteria</taxon>
        <taxon>Pseudomonadati</taxon>
        <taxon>Pseudomonadota</taxon>
        <taxon>Alphaproteobacteria</taxon>
        <taxon>Hyphomicrobiales</taxon>
        <taxon>Nitrobacteraceae</taxon>
        <taxon>Bradyrhizobium</taxon>
    </lineage>
</organism>
<comment type="caution">
    <text evidence="1">The sequence shown here is derived from an EMBL/GenBank/DDBJ whole genome shotgun (WGS) entry which is preliminary data.</text>
</comment>
<keyword evidence="2" id="KW-1185">Reference proteome</keyword>
<accession>A0ABS0NXK9</accession>
<evidence type="ECO:0000313" key="2">
    <source>
        <dbReference type="Proteomes" id="UP001194539"/>
    </source>
</evidence>
<reference evidence="1 2" key="1">
    <citation type="submission" date="2020-07" db="EMBL/GenBank/DDBJ databases">
        <title>Bradyrhizobium diversity isolated from nodules of indigenous legumes of Western Australia.</title>
        <authorList>
            <person name="Klepa M.S."/>
        </authorList>
    </citation>
    <scope>NUCLEOTIDE SEQUENCE [LARGE SCALE GENOMIC DNA]</scope>
    <source>
        <strain evidence="1 2">CNPSo 4019</strain>
    </source>
</reference>
<evidence type="ECO:0000313" key="1">
    <source>
        <dbReference type="EMBL" id="MBH5385747.1"/>
    </source>
</evidence>
<proteinExistence type="predicted"/>
<dbReference type="Proteomes" id="UP001194539">
    <property type="component" value="Unassembled WGS sequence"/>
</dbReference>
<protein>
    <submittedName>
        <fullName evidence="1">Uncharacterized protein</fullName>
    </submittedName>
</protein>
<sequence>MSRKRSAAYAGGLWCGAATVEQMKLAMKRLSTPTIAPVLLFASLAELPGGASAACNGCKINVPDGSLPARTHGEAVGGAIVVPAASLAT</sequence>